<organism evidence="2 3">
    <name type="scientific">Nocardia gamkensis</name>
    <dbReference type="NCBI Taxonomy" id="352869"/>
    <lineage>
        <taxon>Bacteria</taxon>
        <taxon>Bacillati</taxon>
        <taxon>Actinomycetota</taxon>
        <taxon>Actinomycetes</taxon>
        <taxon>Mycobacteriales</taxon>
        <taxon>Nocardiaceae</taxon>
        <taxon>Nocardia</taxon>
    </lineage>
</organism>
<dbReference type="Proteomes" id="UP000540698">
    <property type="component" value="Unassembled WGS sequence"/>
</dbReference>
<proteinExistence type="predicted"/>
<protein>
    <recommendedName>
        <fullName evidence="4">Protein kinase</fullName>
    </recommendedName>
</protein>
<evidence type="ECO:0000313" key="2">
    <source>
        <dbReference type="EMBL" id="NKY28068.1"/>
    </source>
</evidence>
<dbReference type="InterPro" id="IPR046652">
    <property type="entry name" value="DUF6764"/>
</dbReference>
<keyword evidence="1" id="KW-0732">Signal</keyword>
<feature type="signal peptide" evidence="1">
    <location>
        <begin position="1"/>
        <end position="26"/>
    </location>
</feature>
<dbReference type="Pfam" id="PF20550">
    <property type="entry name" value="DUF6764"/>
    <property type="match status" value="1"/>
</dbReference>
<sequence length="169" mass="16188">MKLISAIVCSTAAIGGSLVVPGVAAAADVHCRSDHGTDITVIEGETACRAATDSYGSARASGIDGVGYANATLGATAIGIGAAGGVGASEGAGGVPVAVGLGPDAVALTSTNDDPAARTFAISIALEGSRAGVETAEQSVVCLGVAAFAWNADSGAACIATPFGLWQTH</sequence>
<name>A0A7X6L598_9NOCA</name>
<dbReference type="AlphaFoldDB" id="A0A7X6L598"/>
<evidence type="ECO:0000313" key="3">
    <source>
        <dbReference type="Proteomes" id="UP000540698"/>
    </source>
</evidence>
<accession>A0A7X6L598</accession>
<dbReference type="EMBL" id="JAAXOS010000008">
    <property type="protein sequence ID" value="NKY28068.1"/>
    <property type="molecule type" value="Genomic_DNA"/>
</dbReference>
<gene>
    <name evidence="2" type="ORF">HGB38_17805</name>
</gene>
<evidence type="ECO:0008006" key="4">
    <source>
        <dbReference type="Google" id="ProtNLM"/>
    </source>
</evidence>
<feature type="chain" id="PRO_5031331459" description="Protein kinase" evidence="1">
    <location>
        <begin position="27"/>
        <end position="169"/>
    </location>
</feature>
<evidence type="ECO:0000256" key="1">
    <source>
        <dbReference type="SAM" id="SignalP"/>
    </source>
</evidence>
<comment type="caution">
    <text evidence="2">The sequence shown here is derived from an EMBL/GenBank/DDBJ whole genome shotgun (WGS) entry which is preliminary data.</text>
</comment>
<keyword evidence="3" id="KW-1185">Reference proteome</keyword>
<dbReference type="RefSeq" id="WP_062966841.1">
    <property type="nucleotide sequence ID" value="NZ_JAAXOS010000008.1"/>
</dbReference>
<reference evidence="2 3" key="1">
    <citation type="submission" date="2020-04" db="EMBL/GenBank/DDBJ databases">
        <title>MicrobeNet Type strains.</title>
        <authorList>
            <person name="Nicholson A.C."/>
        </authorList>
    </citation>
    <scope>NUCLEOTIDE SEQUENCE [LARGE SCALE GENOMIC DNA]</scope>
    <source>
        <strain evidence="2 3">DSM 44956</strain>
    </source>
</reference>